<dbReference type="Proteomes" id="UP000831701">
    <property type="component" value="Chromosome 23"/>
</dbReference>
<name>A0ACB8VAW4_9TELE</name>
<gene>
    <name evidence="1" type="ORF">L3Q82_019361</name>
</gene>
<proteinExistence type="predicted"/>
<sequence length="1342" mass="152472">MESVQEDGAWVNVKSLVSKFHDKDSAKKKGKGVKPPRSVHSKCLSVKTDHSIEAPLLFKGNEPRVNPSIHSGYATDVSDVSKDAPNNFNDTQVNVKSLVSKFHDQQRSEKSATSKEKGKRVKPPRSVHSKCLSVKTDHSIEAPLLFKGNEPRVNPSIHSGYATDVSDVSKDAPNNFNDTQVNVKSLVSKFHDQQRSEKSATLKEKGKRTERAYKAGLYSKDLLDNKLEEEVICDICCQDVAVKTCLTCNISYCEFDVRQHYKAHALQRHKLRDVCEEIEGKRCVHYQESLDFFCRTDQMQICSICTRRTHRDHDIISQRKHRAASQISGDEEYQDPGHPDTVVPPPGQIKFRSVKPNSVVVSWGCPKGLEGPKSFRVQWSSLTKVEGCIVINDFHEIEINDLQFGQKYSFGVVTEDEEGNLSEWVKASVFTAVPAPRHLTKGHSEATALSLKWTKGDNMEGIPHQFLITVTSPGKESLAIYTKSCYKILSDLVSDTEYHISVSTVLNGRCSEKISTTIRTEPCLRKVLSEIGFKDQYDNKLMLSTALEIDQNDMSENTLEKSLPGVFLKSLMMLDTNARSVKCMSQNVDMDERDAINPLDLITALFLCSDGFLQQDIVLKMALCQFAVPLLLPNHETREITMMLWSMREIVQSFRPSLQARRKLSCEERIVLSDIHLVSFVRLGRMTLSKSNMLNKLLSNSQQYHDIFYHRNMACGDVPRRISDGLVEISWYLPCGNRNIDKFTEPLAVANLRGDIKAFDKQFSFLCQTSEAVYILYDESEADYFKNLEGKDVKANVFLISSGRDNASALQTLTMQPCLKITNVSKKKNTDTELIKSLQESISKMLASCPNKVRLANLADRARCCEILVDEDSEECQSAWKNADKITKHIANTSEFKEQQLASQGHIWKGISWLETECWRLRKAGNQNTEDYRRYLKKKEKELRRKQLRFEVTAAMLSFLHGVVTSEMQRYYFLKWLEMDLDILSRTQLSALQDRYKEQSQKIPQDTGKIAEIDKQISVGSLRLWHFFRECGQLYECASYLPEYSHRRKNIEELPAVCAQKLLDGFPLELVDGDAANIPMKWITEVLTELHYIMQSSSKLKVLTIIGAENSGKSTLLNTMFGVRFAVSKGTCTRGAFIQLINVHKDVREELGCDCLLIIDTEGLKPNQMVQDDHSHERDKEVASLAVALSDVTIVSVSGDYSSKRDILEMVLHAFMRLKDEGAKPLCHFVHTNVSDLPAAESKRRDSKELVEQLNEIIQKDIRMNKANITKISDMMEFDSETCSWYIPPVWQGTPPMAPFSVKYIETAQALKKRLLVGLKKCQERGDLTDFIRRVESFWKAL</sequence>
<reference evidence="1" key="1">
    <citation type="submission" date="2022-04" db="EMBL/GenBank/DDBJ databases">
        <title>Jade perch genome.</title>
        <authorList>
            <person name="Chao B."/>
        </authorList>
    </citation>
    <scope>NUCLEOTIDE SEQUENCE</scope>
    <source>
        <strain evidence="1">CB-2022</strain>
    </source>
</reference>
<comment type="caution">
    <text evidence="1">The sequence shown here is derived from an EMBL/GenBank/DDBJ whole genome shotgun (WGS) entry which is preliminary data.</text>
</comment>
<evidence type="ECO:0000313" key="2">
    <source>
        <dbReference type="Proteomes" id="UP000831701"/>
    </source>
</evidence>
<accession>A0ACB8VAW4</accession>
<protein>
    <submittedName>
        <fullName evidence="1">Uncharacterized protein</fullName>
    </submittedName>
</protein>
<evidence type="ECO:0000313" key="1">
    <source>
        <dbReference type="EMBL" id="KAI3352781.1"/>
    </source>
</evidence>
<dbReference type="EMBL" id="CM041553">
    <property type="protein sequence ID" value="KAI3352781.1"/>
    <property type="molecule type" value="Genomic_DNA"/>
</dbReference>
<organism evidence="1 2">
    <name type="scientific">Scortum barcoo</name>
    <name type="common">barcoo grunter</name>
    <dbReference type="NCBI Taxonomy" id="214431"/>
    <lineage>
        <taxon>Eukaryota</taxon>
        <taxon>Metazoa</taxon>
        <taxon>Chordata</taxon>
        <taxon>Craniata</taxon>
        <taxon>Vertebrata</taxon>
        <taxon>Euteleostomi</taxon>
        <taxon>Actinopterygii</taxon>
        <taxon>Neopterygii</taxon>
        <taxon>Teleostei</taxon>
        <taxon>Neoteleostei</taxon>
        <taxon>Acanthomorphata</taxon>
        <taxon>Eupercaria</taxon>
        <taxon>Centrarchiformes</taxon>
        <taxon>Terapontoidei</taxon>
        <taxon>Terapontidae</taxon>
        <taxon>Scortum</taxon>
    </lineage>
</organism>
<keyword evidence="2" id="KW-1185">Reference proteome</keyword>